<accession>A0ABR9ZRQ5</accession>
<organism evidence="1 2">
    <name type="scientific">Fusibacter ferrireducens</name>
    <dbReference type="NCBI Taxonomy" id="2785058"/>
    <lineage>
        <taxon>Bacteria</taxon>
        <taxon>Bacillati</taxon>
        <taxon>Bacillota</taxon>
        <taxon>Clostridia</taxon>
        <taxon>Eubacteriales</taxon>
        <taxon>Eubacteriales Family XII. Incertae Sedis</taxon>
        <taxon>Fusibacter</taxon>
    </lineage>
</organism>
<name>A0ABR9ZRQ5_9FIRM</name>
<proteinExistence type="predicted"/>
<gene>
    <name evidence="1" type="ORF">ISU02_04265</name>
</gene>
<reference evidence="1 2" key="1">
    <citation type="submission" date="2020-11" db="EMBL/GenBank/DDBJ databases">
        <title>Fusibacter basophilias sp. nov.</title>
        <authorList>
            <person name="Qiu D."/>
        </authorList>
    </citation>
    <scope>NUCLEOTIDE SEQUENCE [LARGE SCALE GENOMIC DNA]</scope>
    <source>
        <strain evidence="1 2">Q10-2</strain>
    </source>
</reference>
<evidence type="ECO:0000313" key="2">
    <source>
        <dbReference type="Proteomes" id="UP000614200"/>
    </source>
</evidence>
<dbReference type="Proteomes" id="UP000614200">
    <property type="component" value="Unassembled WGS sequence"/>
</dbReference>
<evidence type="ECO:0008006" key="3">
    <source>
        <dbReference type="Google" id="ProtNLM"/>
    </source>
</evidence>
<dbReference type="EMBL" id="JADKNH010000002">
    <property type="protein sequence ID" value="MBF4692314.1"/>
    <property type="molecule type" value="Genomic_DNA"/>
</dbReference>
<comment type="caution">
    <text evidence="1">The sequence shown here is derived from an EMBL/GenBank/DDBJ whole genome shotgun (WGS) entry which is preliminary data.</text>
</comment>
<evidence type="ECO:0000313" key="1">
    <source>
        <dbReference type="EMBL" id="MBF4692314.1"/>
    </source>
</evidence>
<sequence>MTKLKSKRQIFHSEADFQFALAWEIQREYPDVEVRLEYAYKIDDKVYHIDMLVICEDQYIPIELKYKTLKKNVIFDAEEFHLKNHGAQDLGKYDVLKDVFRVENVLHDHDKFVNGHVIMLTNDPSYWKKDSRENTCCAEFSIADGGVVTGSMAWAEHTGVGTMKNREEPIVLTGSYKLKWHDYSKFDDKRNGQFKYLMFESERDDLFFNTPKTE</sequence>
<protein>
    <recommendedName>
        <fullName evidence="3">NERD domain-containing protein</fullName>
    </recommendedName>
</protein>
<keyword evidence="2" id="KW-1185">Reference proteome</keyword>